<dbReference type="RefSeq" id="WP_198827106.1">
    <property type="nucleotide sequence ID" value="NZ_CP066308.1"/>
</dbReference>
<dbReference type="Proteomes" id="UP000677234">
    <property type="component" value="Chromosome"/>
</dbReference>
<organism evidence="2 4">
    <name type="scientific">Brevibacillus composti</name>
    <dbReference type="NCBI Taxonomy" id="2796470"/>
    <lineage>
        <taxon>Bacteria</taxon>
        <taxon>Bacillati</taxon>
        <taxon>Bacillota</taxon>
        <taxon>Bacilli</taxon>
        <taxon>Bacillales</taxon>
        <taxon>Paenibacillaceae</taxon>
        <taxon>Brevibacillus</taxon>
    </lineage>
</organism>
<dbReference type="EMBL" id="CP066308">
    <property type="protein sequence ID" value="QQE73498.1"/>
    <property type="molecule type" value="Genomic_DNA"/>
</dbReference>
<evidence type="ECO:0000313" key="3">
    <source>
        <dbReference type="EMBL" id="QUO40580.1"/>
    </source>
</evidence>
<reference evidence="3" key="2">
    <citation type="submission" date="2021-04" db="EMBL/GenBank/DDBJ databases">
        <title>Brevibacillus composti FJAT-54423, complete genome.</title>
        <authorList>
            <person name="Tang R."/>
        </authorList>
    </citation>
    <scope>NUCLEOTIDE SEQUENCE</scope>
    <source>
        <strain evidence="3">FJAT-54424</strain>
    </source>
</reference>
<keyword evidence="1" id="KW-0472">Membrane</keyword>
<evidence type="ECO:0000313" key="5">
    <source>
        <dbReference type="Proteomes" id="UP000677234"/>
    </source>
</evidence>
<evidence type="ECO:0000256" key="1">
    <source>
        <dbReference type="SAM" id="Phobius"/>
    </source>
</evidence>
<keyword evidence="1" id="KW-1133">Transmembrane helix</keyword>
<gene>
    <name evidence="2" type="ORF">JD108_16600</name>
    <name evidence="3" type="ORF">KDJ56_16545</name>
</gene>
<keyword evidence="1" id="KW-0812">Transmembrane</keyword>
<feature type="transmembrane region" description="Helical" evidence="1">
    <location>
        <begin position="36"/>
        <end position="55"/>
    </location>
</feature>
<reference evidence="2 4" key="1">
    <citation type="submission" date="2020-12" db="EMBL/GenBank/DDBJ databases">
        <title>strain FJAT-54423T represents a novel species of the genus Brevibacillus.</title>
        <authorList>
            <person name="Tang R."/>
        </authorList>
    </citation>
    <scope>NUCLEOTIDE SEQUENCE [LARGE SCALE GENOMIC DNA]</scope>
    <source>
        <strain evidence="2 4">FJAT-54423</strain>
    </source>
</reference>
<dbReference type="Proteomes" id="UP000595847">
    <property type="component" value="Chromosome"/>
</dbReference>
<feature type="transmembrane region" description="Helical" evidence="1">
    <location>
        <begin position="6"/>
        <end position="29"/>
    </location>
</feature>
<dbReference type="KEGG" id="bcop:JD108_16600"/>
<evidence type="ECO:0008006" key="6">
    <source>
        <dbReference type="Google" id="ProtNLM"/>
    </source>
</evidence>
<evidence type="ECO:0000313" key="4">
    <source>
        <dbReference type="Proteomes" id="UP000595847"/>
    </source>
</evidence>
<dbReference type="EMBL" id="CP073708">
    <property type="protein sequence ID" value="QUO40580.1"/>
    <property type="molecule type" value="Genomic_DNA"/>
</dbReference>
<dbReference type="AlphaFoldDB" id="A0A7T5JML7"/>
<evidence type="ECO:0000313" key="2">
    <source>
        <dbReference type="EMBL" id="QQE73498.1"/>
    </source>
</evidence>
<feature type="transmembrane region" description="Helical" evidence="1">
    <location>
        <begin position="153"/>
        <end position="173"/>
    </location>
</feature>
<protein>
    <recommendedName>
        <fullName evidence="6">Membrane protein YmcC</fullName>
    </recommendedName>
</protein>
<feature type="transmembrane region" description="Helical" evidence="1">
    <location>
        <begin position="123"/>
        <end position="141"/>
    </location>
</feature>
<feature type="transmembrane region" description="Helical" evidence="1">
    <location>
        <begin position="67"/>
        <end position="85"/>
    </location>
</feature>
<keyword evidence="5" id="KW-1185">Reference proteome</keyword>
<accession>A0A7T5JML7</accession>
<proteinExistence type="predicted"/>
<sequence length="179" mass="20270">MNWIAWIIIASEILFWIVILAGLIARYMLHRKKLGFILLASTPLIDFILLVATSVDLYRGSIATQAHALAAVYIGVSLIFGKSMIQWADERFRYYVTKQGSLPPKRYGLDYAKHYFKGWIKHLFSYALGAGILYGLVVMIQDPGRTEALVGMLKLWTVVLAIDLALSLTYFIWPKKAKA</sequence>
<name>A0A7T5JML7_9BACL</name>